<feature type="region of interest" description="Disordered" evidence="2">
    <location>
        <begin position="221"/>
        <end position="289"/>
    </location>
</feature>
<proteinExistence type="predicted"/>
<dbReference type="AlphaFoldDB" id="A0A8K1C6E4"/>
<dbReference type="SMART" id="SM01388">
    <property type="entry name" value="Mob1_phocein"/>
    <property type="match status" value="1"/>
</dbReference>
<keyword evidence="4" id="KW-1185">Reference proteome</keyword>
<dbReference type="PANTHER" id="PTHR22599">
    <property type="entry name" value="MPS ONE BINDER KINASE ACTIVATOR-LIKE MOB"/>
    <property type="match status" value="1"/>
</dbReference>
<dbReference type="Pfam" id="PF03637">
    <property type="entry name" value="Mob1_phocein"/>
    <property type="match status" value="2"/>
</dbReference>
<dbReference type="InterPro" id="IPR027267">
    <property type="entry name" value="AH/BAR_dom_sf"/>
</dbReference>
<feature type="compositionally biased region" description="Polar residues" evidence="2">
    <location>
        <begin position="241"/>
        <end position="258"/>
    </location>
</feature>
<dbReference type="EMBL" id="SPLM01000144">
    <property type="protein sequence ID" value="TMW57185.1"/>
    <property type="molecule type" value="Genomic_DNA"/>
</dbReference>
<feature type="coiled-coil region" evidence="1">
    <location>
        <begin position="122"/>
        <end position="167"/>
    </location>
</feature>
<dbReference type="Gene3D" id="1.20.1270.60">
    <property type="entry name" value="Arfaptin homology (AH) domain/BAR domain"/>
    <property type="match status" value="1"/>
</dbReference>
<dbReference type="InterPro" id="IPR005301">
    <property type="entry name" value="MOB_kinase_act_fam"/>
</dbReference>
<reference evidence="3" key="1">
    <citation type="submission" date="2019-03" db="EMBL/GenBank/DDBJ databases">
        <title>Long read genome sequence of the mycoparasitic Pythium oligandrum ATCC 38472 isolated from sugarbeet rhizosphere.</title>
        <authorList>
            <person name="Gaulin E."/>
        </authorList>
    </citation>
    <scope>NUCLEOTIDE SEQUENCE</scope>
    <source>
        <strain evidence="3">ATCC 38472_TT</strain>
    </source>
</reference>
<accession>A0A8K1C6E4</accession>
<dbReference type="InterPro" id="IPR036703">
    <property type="entry name" value="MOB_kinase_act_sf"/>
</dbReference>
<keyword evidence="1" id="KW-0175">Coiled coil</keyword>
<protein>
    <submittedName>
        <fullName evidence="3">Uncharacterized protein</fullName>
    </submittedName>
</protein>
<evidence type="ECO:0000256" key="1">
    <source>
        <dbReference type="SAM" id="Coils"/>
    </source>
</evidence>
<gene>
    <name evidence="3" type="ORF">Poli38472_003110</name>
</gene>
<name>A0A8K1C6E4_PYTOL</name>
<evidence type="ECO:0000313" key="3">
    <source>
        <dbReference type="EMBL" id="TMW57185.1"/>
    </source>
</evidence>
<sequence>MFRKLFHGRNNAQAMRMTTEPRKGEERGDFALCAVQLDAFEGRLNGLVDMLLRHSQALTEMCASSINLTEKLSRMHSDTKDESGTDFGNAMRLVNEFRTTTLGPLQAMLAVIPQLRLRCDHRERAQISTARYEQKVNDLEKAGKSDKARLQRNRAKLQAALTRYRELDASARREITAFVSHEFNDALGDSIETILLQAQRTAAERLLENASYLQTNLPTMKARKSDSDMLVPQEEEPAMSCGTTEASASSGGDNNAPTSLPPPIAIVAPSLPPPSSTETPPPLNPTMTESKTINWREDVGIGKRRKHTYGTRTWDIHQHIKNTMSSGVDIIDCVRLPDGYKREEWIAVHVIDFFNEINLLYGTISECCTAESCPQMAAGACYTYMWADGVQQVTPISLPAPDNFVPNTAAVIFKRLFRVYAHMYHSHLVHFGELGADTHLALCFKRFLFFVREFRLVEQKELNALRKLIQAILEDPTAEHHDIEELQ</sequence>
<dbReference type="Proteomes" id="UP000794436">
    <property type="component" value="Unassembled WGS sequence"/>
</dbReference>
<evidence type="ECO:0000313" key="4">
    <source>
        <dbReference type="Proteomes" id="UP000794436"/>
    </source>
</evidence>
<comment type="caution">
    <text evidence="3">The sequence shown here is derived from an EMBL/GenBank/DDBJ whole genome shotgun (WGS) entry which is preliminary data.</text>
</comment>
<organism evidence="3 4">
    <name type="scientific">Pythium oligandrum</name>
    <name type="common">Mycoparasitic fungus</name>
    <dbReference type="NCBI Taxonomy" id="41045"/>
    <lineage>
        <taxon>Eukaryota</taxon>
        <taxon>Sar</taxon>
        <taxon>Stramenopiles</taxon>
        <taxon>Oomycota</taxon>
        <taxon>Peronosporomycetes</taxon>
        <taxon>Pythiales</taxon>
        <taxon>Pythiaceae</taxon>
        <taxon>Pythium</taxon>
    </lineage>
</organism>
<dbReference type="Gene3D" id="1.20.140.30">
    <property type="entry name" value="MOB kinase activator"/>
    <property type="match status" value="2"/>
</dbReference>
<evidence type="ECO:0000256" key="2">
    <source>
        <dbReference type="SAM" id="MobiDB-lite"/>
    </source>
</evidence>
<feature type="compositionally biased region" description="Pro residues" evidence="2">
    <location>
        <begin position="259"/>
        <end position="284"/>
    </location>
</feature>
<dbReference type="OrthoDB" id="8170117at2759"/>
<dbReference type="SUPFAM" id="SSF101152">
    <property type="entry name" value="Mob1/phocein"/>
    <property type="match status" value="1"/>
</dbReference>
<dbReference type="SUPFAM" id="SSF103657">
    <property type="entry name" value="BAR/IMD domain-like"/>
    <property type="match status" value="1"/>
</dbReference>